<dbReference type="AlphaFoldDB" id="A0A6I6CMD3"/>
<dbReference type="Proteomes" id="UP000422744">
    <property type="component" value="Chromosome"/>
</dbReference>
<gene>
    <name evidence="2" type="ORF">E0495_06245</name>
</gene>
<accession>A0A6I6CMD3</accession>
<dbReference type="Gene3D" id="1.10.390.20">
    <property type="match status" value="1"/>
</dbReference>
<proteinExistence type="predicted"/>
<feature type="compositionally biased region" description="Polar residues" evidence="1">
    <location>
        <begin position="903"/>
        <end position="916"/>
    </location>
</feature>
<evidence type="ECO:0000313" key="3">
    <source>
        <dbReference type="Proteomes" id="UP000422744"/>
    </source>
</evidence>
<evidence type="ECO:0000256" key="1">
    <source>
        <dbReference type="SAM" id="MobiDB-lite"/>
    </source>
</evidence>
<organism evidence="2 3">
    <name type="scientific">Wolbachia pipientis</name>
    <dbReference type="NCBI Taxonomy" id="955"/>
    <lineage>
        <taxon>Bacteria</taxon>
        <taxon>Pseudomonadati</taxon>
        <taxon>Pseudomonadota</taxon>
        <taxon>Alphaproteobacteria</taxon>
        <taxon>Rickettsiales</taxon>
        <taxon>Anaplasmataceae</taxon>
        <taxon>Wolbachieae</taxon>
        <taxon>Wolbachia</taxon>
    </lineage>
</organism>
<protein>
    <submittedName>
        <fullName evidence="2">Peptidase M2</fullName>
    </submittedName>
</protein>
<dbReference type="EMBL" id="CP037426">
    <property type="protein sequence ID" value="QGT16746.1"/>
    <property type="molecule type" value="Genomic_DNA"/>
</dbReference>
<feature type="compositionally biased region" description="Polar residues" evidence="1">
    <location>
        <begin position="874"/>
        <end position="893"/>
    </location>
</feature>
<feature type="region of interest" description="Disordered" evidence="1">
    <location>
        <begin position="867"/>
        <end position="930"/>
    </location>
</feature>
<reference evidence="2 3" key="1">
    <citation type="submission" date="2019-03" db="EMBL/GenBank/DDBJ databases">
        <title>Wolbachia endosymbiont of Haematobia irritans wIrr.</title>
        <authorList>
            <person name="Parry R.H."/>
            <person name="Asgari S."/>
        </authorList>
    </citation>
    <scope>NUCLEOTIDE SEQUENCE [LARGE SCALE GENOMIC DNA]</scope>
    <source>
        <strain evidence="3">wIrr</strain>
    </source>
</reference>
<dbReference type="RefSeq" id="WP_155969375.1">
    <property type="nucleotide sequence ID" value="NZ_CP037426.1"/>
</dbReference>
<evidence type="ECO:0000313" key="2">
    <source>
        <dbReference type="EMBL" id="QGT16746.1"/>
    </source>
</evidence>
<sequence length="1116" mass="126768">MTISQQVNKNIIKAEYFNNNGKGFNSPHVIEVEDLNIKVEVYSHNLRASKVANIESEIRETATNFKNAFELERGSSEQTFKIYMFDDKDDYTHLGGSERFGSYLGDEGGKCYYKGKADVFAEMYVYQQGGIHNLQHEFAHGLTYLATGGKSLPTVLMEGIADYFEHHSDHKFNSQGSSIDKTEAANLDLDKILSLEYSKDSEANSLVYKTGHALIMYLQEKDPSLLRDYLDALRQGNSDESKSFLKDIKGHDTDFKSWLAENDTETAMEHLNALQVTKGDFIAIGQEIVGGEIKNVSYYKANIEKMDGENVGSFSPVEHVAFYDVARAINRATNDTLDISKEYHFLKVVKTSDGQDKLTYSDQQGNEYRNSQEYKNQALRILSKYDTEIKNQVDEFDNLNKERGEMYQKYHKGEITIEELRNEENTKYRPAFLKFDQLKNKAVDKIENNSQAAKILDGLVNIDPNLIRGTHIDPQEGKIFSMQAHGQGDMGALSIYDGNTKLGELLSESGFFKQVEGQTKETFIFEDILHNLNTQYDGGAYMAVTKENGHYKASLIDGRTVERDEYFDEAHLHENELLHPSTGHIQKDLDSLLLRGTKILNHQDSEHAQYSDEQKANGVIVEKGKLLDNKGTDRTDDDVHEAVVKQGGENLHTFKNMGFYITEKGDLFIHDHGANVRFQLPQSITHLKLVEKDGTYKLVPVTKDGNEHPIGMPNISDEYRYIDPIFAHEYEKRDYSHKHVNVGLINLEKYGSGKLFAIKYDPNDYHIQRNSSGEIVRIKDQTYFTKVKLFDGDEEIGMLSNNFHNFKGKIFFSADYNYSYNDFLASVSPQVEIEDMGNGSKKITFDQGSGDIGDTNRGYTDYQRIFTKEKQTESPKGQVSETKTEVHSTTNVVAQAAEEKTASNDNSEMQSDQPQIPTRAKRSASVEEKEQEQVVLKDTILKIEKSYEQDSEGKHKANVTINYNDVKALYDRAEGAEKQSVLDFWNKLHTSDYKVGALPEDKYYFEKGKFVIHDSGTKKLIVLPEDKVSIKIMKDGDSYSLAISSGNGKVINSISKIDNPNYELLSDSSHFNSGEQDNIVLSDQHHEYNLYLENGFVKMFDCASDHIYHDHNSAYI</sequence>
<name>A0A6I6CMD3_WOLPI</name>